<protein>
    <submittedName>
        <fullName evidence="3">Env9p</fullName>
    </submittedName>
</protein>
<keyword evidence="2" id="KW-1133">Transmembrane helix</keyword>
<dbReference type="PRINTS" id="PR00081">
    <property type="entry name" value="GDHRDH"/>
</dbReference>
<dbReference type="PANTHER" id="PTHR43157">
    <property type="entry name" value="PHOSPHATIDYLINOSITOL-GLYCAN BIOSYNTHESIS CLASS F PROTEIN-RELATED"/>
    <property type="match status" value="1"/>
</dbReference>
<dbReference type="InterPro" id="IPR002347">
    <property type="entry name" value="SDR_fam"/>
</dbReference>
<keyword evidence="1" id="KW-0560">Oxidoreductase</keyword>
<sequence length="335" mass="38198">MEYSYIFSTALIVALITIFVYVIKIYLEFKDSQISKIVPSNKFGKYDLSGKVIILTGATDGIGKEMARFLSSFNPKRLIIPARNKQKGTNLLNYIKKQNGSSDNVEIWDTDLADLQSVVNFTDKFIREVGELHMLFNNAGTLILSNDTRTKDNLETHFQVNHLAPFLLTIKLLDTLKKSATPDSPSKISFTSSVSNHYNNLNMDDLLLIKTKELFNNYSYTKIMNIMISNEIAHRYLNSNITSSSAHPGLMNTQLLKSNDLTGDLIVRFVKYHTESWEQGAVNILYPVLCSNINDNGKYFDKCAEREPNKVALDEELRKKLWDFSVDILKEKGYF</sequence>
<comment type="caution">
    <text evidence="3">The sequence shown here is derived from an EMBL/GenBank/DDBJ whole genome shotgun (WGS) entry which is preliminary data.</text>
</comment>
<proteinExistence type="predicted"/>
<evidence type="ECO:0000313" key="4">
    <source>
        <dbReference type="Proteomes" id="UP000022910"/>
    </source>
</evidence>
<gene>
    <name evidence="3" type="ORF">RirG_266410</name>
</gene>
<organism evidence="3 4">
    <name type="scientific">Rhizophagus irregularis (strain DAOM 197198w)</name>
    <name type="common">Glomus intraradices</name>
    <dbReference type="NCBI Taxonomy" id="1432141"/>
    <lineage>
        <taxon>Eukaryota</taxon>
        <taxon>Fungi</taxon>
        <taxon>Fungi incertae sedis</taxon>
        <taxon>Mucoromycota</taxon>
        <taxon>Glomeromycotina</taxon>
        <taxon>Glomeromycetes</taxon>
        <taxon>Glomerales</taxon>
        <taxon>Glomeraceae</taxon>
        <taxon>Rhizophagus</taxon>
    </lineage>
</organism>
<evidence type="ECO:0000256" key="1">
    <source>
        <dbReference type="ARBA" id="ARBA00023002"/>
    </source>
</evidence>
<dbReference type="OrthoDB" id="191139at2759"/>
<dbReference type="SMR" id="A0A015JUV9"/>
<keyword evidence="2" id="KW-0472">Membrane</keyword>
<dbReference type="OMA" id="ECENDVH"/>
<dbReference type="HOGENOM" id="CLU_010194_44_5_1"/>
<dbReference type="Pfam" id="PF00106">
    <property type="entry name" value="adh_short"/>
    <property type="match status" value="1"/>
</dbReference>
<dbReference type="SUPFAM" id="SSF51735">
    <property type="entry name" value="NAD(P)-binding Rossmann-fold domains"/>
    <property type="match status" value="1"/>
</dbReference>
<feature type="transmembrane region" description="Helical" evidence="2">
    <location>
        <begin position="6"/>
        <end position="27"/>
    </location>
</feature>
<evidence type="ECO:0000256" key="2">
    <source>
        <dbReference type="SAM" id="Phobius"/>
    </source>
</evidence>
<reference evidence="3 4" key="1">
    <citation type="submission" date="2014-02" db="EMBL/GenBank/DDBJ databases">
        <title>Single nucleus genome sequencing reveals high similarity among nuclei of an endomycorrhizal fungus.</title>
        <authorList>
            <person name="Lin K."/>
            <person name="Geurts R."/>
            <person name="Zhang Z."/>
            <person name="Limpens E."/>
            <person name="Saunders D.G."/>
            <person name="Mu D."/>
            <person name="Pang E."/>
            <person name="Cao H."/>
            <person name="Cha H."/>
            <person name="Lin T."/>
            <person name="Zhou Q."/>
            <person name="Shang Y."/>
            <person name="Li Y."/>
            <person name="Ivanov S."/>
            <person name="Sharma T."/>
            <person name="Velzen R.V."/>
            <person name="Ruijter N.D."/>
            <person name="Aanen D.K."/>
            <person name="Win J."/>
            <person name="Kamoun S."/>
            <person name="Bisseling T."/>
            <person name="Huang S."/>
        </authorList>
    </citation>
    <scope>NUCLEOTIDE SEQUENCE [LARGE SCALE GENOMIC DNA]</scope>
    <source>
        <strain evidence="4">DAOM197198w</strain>
    </source>
</reference>
<keyword evidence="2" id="KW-0812">Transmembrane</keyword>
<name>A0A015JUV9_RHIIW</name>
<dbReference type="GO" id="GO:0016491">
    <property type="term" value="F:oxidoreductase activity"/>
    <property type="evidence" value="ECO:0007669"/>
    <property type="project" value="UniProtKB-KW"/>
</dbReference>
<dbReference type="PANTHER" id="PTHR43157:SF31">
    <property type="entry name" value="PHOSPHATIDYLINOSITOL-GLYCAN BIOSYNTHESIS CLASS F PROTEIN"/>
    <property type="match status" value="1"/>
</dbReference>
<keyword evidence="4" id="KW-1185">Reference proteome</keyword>
<evidence type="ECO:0000313" key="3">
    <source>
        <dbReference type="EMBL" id="EXX50906.1"/>
    </source>
</evidence>
<accession>A0A015JUV9</accession>
<dbReference type="Proteomes" id="UP000022910">
    <property type="component" value="Unassembled WGS sequence"/>
</dbReference>
<dbReference type="InterPro" id="IPR036291">
    <property type="entry name" value="NAD(P)-bd_dom_sf"/>
</dbReference>
<dbReference type="EMBL" id="JEMT01029757">
    <property type="protein sequence ID" value="EXX50906.1"/>
    <property type="molecule type" value="Genomic_DNA"/>
</dbReference>
<dbReference type="AlphaFoldDB" id="A0A015JUV9"/>
<dbReference type="Gene3D" id="3.40.50.720">
    <property type="entry name" value="NAD(P)-binding Rossmann-like Domain"/>
    <property type="match status" value="1"/>
</dbReference>
<dbReference type="STRING" id="1432141.A0A015JUV9"/>